<evidence type="ECO:0000313" key="1">
    <source>
        <dbReference type="EMBL" id="GAA0931876.1"/>
    </source>
</evidence>
<dbReference type="Gene3D" id="3.40.50.150">
    <property type="entry name" value="Vaccinia Virus protein VP39"/>
    <property type="match status" value="2"/>
</dbReference>
<evidence type="ECO:0008006" key="3">
    <source>
        <dbReference type="Google" id="ProtNLM"/>
    </source>
</evidence>
<dbReference type="EMBL" id="BAAAHK010000003">
    <property type="protein sequence ID" value="GAA0931876.1"/>
    <property type="molecule type" value="Genomic_DNA"/>
</dbReference>
<dbReference type="InterPro" id="IPR029063">
    <property type="entry name" value="SAM-dependent_MTases_sf"/>
</dbReference>
<gene>
    <name evidence="1" type="ORF">GCM10009554_16040</name>
</gene>
<proteinExistence type="predicted"/>
<protein>
    <recommendedName>
        <fullName evidence="3">Methyltransferase family protein</fullName>
    </recommendedName>
</protein>
<evidence type="ECO:0000313" key="2">
    <source>
        <dbReference type="Proteomes" id="UP001500542"/>
    </source>
</evidence>
<comment type="caution">
    <text evidence="1">The sequence shown here is derived from an EMBL/GenBank/DDBJ whole genome shotgun (WGS) entry which is preliminary data.</text>
</comment>
<keyword evidence="2" id="KW-1185">Reference proteome</keyword>
<dbReference type="SUPFAM" id="SSF53335">
    <property type="entry name" value="S-adenosyl-L-methionine-dependent methyltransferases"/>
    <property type="match status" value="1"/>
</dbReference>
<name>A0ABP4A944_9ACTN</name>
<accession>A0ABP4A944</accession>
<dbReference type="Proteomes" id="UP001500542">
    <property type="component" value="Unassembled WGS sequence"/>
</dbReference>
<reference evidence="2" key="1">
    <citation type="journal article" date="2019" name="Int. J. Syst. Evol. Microbiol.">
        <title>The Global Catalogue of Microorganisms (GCM) 10K type strain sequencing project: providing services to taxonomists for standard genome sequencing and annotation.</title>
        <authorList>
            <consortium name="The Broad Institute Genomics Platform"/>
            <consortium name="The Broad Institute Genome Sequencing Center for Infectious Disease"/>
            <person name="Wu L."/>
            <person name="Ma J."/>
        </authorList>
    </citation>
    <scope>NUCLEOTIDE SEQUENCE [LARGE SCALE GENOMIC DNA]</scope>
    <source>
        <strain evidence="2">JCM 10977</strain>
    </source>
</reference>
<sequence>MMSWEEAQSFDRLAAEYDRLGELDDGAVGEWLPSILPADPSDQRAGRALDLGRGAGTLAVLLADHFEQVDAVDLAGVLDIEGSYDFIVSSAAMHHVRDLPAALAHIKSLLTPSGQAVLIDVVSPRAANPGGWLLGGDLRRLARDLVRGDRYLSRQHFEEVYSPVFPGAAFTQIGHAHAMCWRSAAPISTDQGAAQRSTG</sequence>
<organism evidence="1 2">
    <name type="scientific">Kribbella koreensis</name>
    <dbReference type="NCBI Taxonomy" id="57909"/>
    <lineage>
        <taxon>Bacteria</taxon>
        <taxon>Bacillati</taxon>
        <taxon>Actinomycetota</taxon>
        <taxon>Actinomycetes</taxon>
        <taxon>Propionibacteriales</taxon>
        <taxon>Kribbellaceae</taxon>
        <taxon>Kribbella</taxon>
    </lineage>
</organism>
<dbReference type="CDD" id="cd02440">
    <property type="entry name" value="AdoMet_MTases"/>
    <property type="match status" value="1"/>
</dbReference>
<dbReference type="Pfam" id="PF13489">
    <property type="entry name" value="Methyltransf_23"/>
    <property type="match status" value="1"/>
</dbReference>